<reference evidence="1" key="1">
    <citation type="submission" date="2023-06" db="EMBL/GenBank/DDBJ databases">
        <title>Genomic analysis of the entomopathogenic nematode Steinernema hermaphroditum.</title>
        <authorList>
            <person name="Schwarz E.M."/>
            <person name="Heppert J.K."/>
            <person name="Baniya A."/>
            <person name="Schwartz H.T."/>
            <person name="Tan C.-H."/>
            <person name="Antoshechkin I."/>
            <person name="Sternberg P.W."/>
            <person name="Goodrich-Blair H."/>
            <person name="Dillman A.R."/>
        </authorList>
    </citation>
    <scope>NUCLEOTIDE SEQUENCE</scope>
    <source>
        <strain evidence="1">PS9179</strain>
        <tissue evidence="1">Whole animal</tissue>
    </source>
</reference>
<comment type="caution">
    <text evidence="1">The sequence shown here is derived from an EMBL/GenBank/DDBJ whole genome shotgun (WGS) entry which is preliminary data.</text>
</comment>
<dbReference type="AlphaFoldDB" id="A0AA39HLC7"/>
<dbReference type="Proteomes" id="UP001175271">
    <property type="component" value="Unassembled WGS sequence"/>
</dbReference>
<evidence type="ECO:0000313" key="2">
    <source>
        <dbReference type="Proteomes" id="UP001175271"/>
    </source>
</evidence>
<protein>
    <submittedName>
        <fullName evidence="1">Uncharacterized protein</fullName>
    </submittedName>
</protein>
<gene>
    <name evidence="1" type="ORF">QR680_003729</name>
</gene>
<accession>A0AA39HLC7</accession>
<keyword evidence="2" id="KW-1185">Reference proteome</keyword>
<name>A0AA39HLC7_9BILA</name>
<dbReference type="EMBL" id="JAUCMV010000003">
    <property type="protein sequence ID" value="KAK0408021.1"/>
    <property type="molecule type" value="Genomic_DNA"/>
</dbReference>
<proteinExistence type="predicted"/>
<evidence type="ECO:0000313" key="1">
    <source>
        <dbReference type="EMBL" id="KAK0408021.1"/>
    </source>
</evidence>
<organism evidence="1 2">
    <name type="scientific">Steinernema hermaphroditum</name>
    <dbReference type="NCBI Taxonomy" id="289476"/>
    <lineage>
        <taxon>Eukaryota</taxon>
        <taxon>Metazoa</taxon>
        <taxon>Ecdysozoa</taxon>
        <taxon>Nematoda</taxon>
        <taxon>Chromadorea</taxon>
        <taxon>Rhabditida</taxon>
        <taxon>Tylenchina</taxon>
        <taxon>Panagrolaimomorpha</taxon>
        <taxon>Strongyloidoidea</taxon>
        <taxon>Steinernematidae</taxon>
        <taxon>Steinernema</taxon>
    </lineage>
</organism>
<sequence length="208" mass="24279">MDLPLTLGDPEISLEQKIDNSLRIGNEHFVNVSSGQFDVDVLLSVCRGIPRKRATFKNRVLNIEEYHWDVHRERLQKISEVENKLVGGNGFTTTCYGYVEKEDSKFHVMRCTEDAIVTLDHVLDTEAQTFKTWCKKYAYDLWRLQRYFTNRGFFIGPLYRGRLSIDHNFNVKLCDFSYVQPLESVDKWKTTNVIQIRKRGSIVHGTLP</sequence>